<organism evidence="2 3">
    <name type="scientific">Colletotrichum spinosum</name>
    <dbReference type="NCBI Taxonomy" id="1347390"/>
    <lineage>
        <taxon>Eukaryota</taxon>
        <taxon>Fungi</taxon>
        <taxon>Dikarya</taxon>
        <taxon>Ascomycota</taxon>
        <taxon>Pezizomycotina</taxon>
        <taxon>Sordariomycetes</taxon>
        <taxon>Hypocreomycetidae</taxon>
        <taxon>Glomerellales</taxon>
        <taxon>Glomerellaceae</taxon>
        <taxon>Colletotrichum</taxon>
        <taxon>Colletotrichum orbiculare species complex</taxon>
    </lineage>
</organism>
<evidence type="ECO:0000313" key="2">
    <source>
        <dbReference type="EMBL" id="TDZ31633.1"/>
    </source>
</evidence>
<evidence type="ECO:0000313" key="3">
    <source>
        <dbReference type="Proteomes" id="UP000295083"/>
    </source>
</evidence>
<name>A0A4R8QCM9_9PEZI</name>
<protein>
    <submittedName>
        <fullName evidence="2">Uncharacterized protein</fullName>
    </submittedName>
</protein>
<comment type="caution">
    <text evidence="2">The sequence shown here is derived from an EMBL/GenBank/DDBJ whole genome shotgun (WGS) entry which is preliminary data.</text>
</comment>
<reference evidence="2 3" key="1">
    <citation type="submission" date="2018-11" db="EMBL/GenBank/DDBJ databases">
        <title>Genome sequence and assembly of Colletotrichum spinosum.</title>
        <authorList>
            <person name="Gan P."/>
            <person name="Shirasu K."/>
        </authorList>
    </citation>
    <scope>NUCLEOTIDE SEQUENCE [LARGE SCALE GENOMIC DNA]</scope>
    <source>
        <strain evidence="2 3">CBS 515.97</strain>
    </source>
</reference>
<feature type="region of interest" description="Disordered" evidence="1">
    <location>
        <begin position="1"/>
        <end position="81"/>
    </location>
</feature>
<gene>
    <name evidence="2" type="ORF">C8035_v001864</name>
</gene>
<sequence length="184" mass="20015">MGSKKKRELESNAEVEEKDEVGSLVRERSRTPDDGGLVDLSYTLLASSPRHQTTDQATTSSTAHTPGLSRRHTSWSRGPQIPSRTLSLPWLESQTSPELAGTPVSRIQAHLPQKEVDVLADAARALLSMCRSVSARRLDALPNIGRDEAGGTTWWGSYWFNLFRTGAVEQKVSAGSAVATEPGF</sequence>
<dbReference type="Proteomes" id="UP000295083">
    <property type="component" value="Unassembled WGS sequence"/>
</dbReference>
<accession>A0A4R8QCM9</accession>
<dbReference type="EMBL" id="QAPG01000099">
    <property type="protein sequence ID" value="TDZ31633.1"/>
    <property type="molecule type" value="Genomic_DNA"/>
</dbReference>
<dbReference type="AlphaFoldDB" id="A0A4R8QCM9"/>
<evidence type="ECO:0000256" key="1">
    <source>
        <dbReference type="SAM" id="MobiDB-lite"/>
    </source>
</evidence>
<proteinExistence type="predicted"/>
<feature type="compositionally biased region" description="Low complexity" evidence="1">
    <location>
        <begin position="54"/>
        <end position="65"/>
    </location>
</feature>
<keyword evidence="3" id="KW-1185">Reference proteome</keyword>